<dbReference type="PANTHER" id="PTHR13887">
    <property type="entry name" value="GLUTATHIONE S-TRANSFERASE KAPPA"/>
    <property type="match status" value="1"/>
</dbReference>
<dbReference type="OrthoDB" id="9799122at2"/>
<evidence type="ECO:0000313" key="2">
    <source>
        <dbReference type="EMBL" id="AZL69361.1"/>
    </source>
</evidence>
<dbReference type="EMBL" id="CP034338">
    <property type="protein sequence ID" value="AZL69361.1"/>
    <property type="molecule type" value="Genomic_DNA"/>
</dbReference>
<reference evidence="2 3" key="1">
    <citation type="submission" date="2018-12" db="EMBL/GenBank/DDBJ databases">
        <authorList>
            <person name="Li S."/>
            <person name="Yang R."/>
            <person name="Chen G."/>
            <person name="Zou L."/>
            <person name="Zhang C."/>
            <person name="Chen Y."/>
            <person name="Liu Z."/>
            <person name="Li Y."/>
            <person name="Yan Y."/>
            <person name="Huang M."/>
            <person name="Chen T."/>
        </authorList>
    </citation>
    <scope>NUCLEOTIDE SEQUENCE [LARGE SCALE GENOMIC DNA]</scope>
    <source>
        <strain evidence="2 3">1257</strain>
    </source>
</reference>
<dbReference type="GO" id="GO:0016491">
    <property type="term" value="F:oxidoreductase activity"/>
    <property type="evidence" value="ECO:0007669"/>
    <property type="project" value="InterPro"/>
</dbReference>
<dbReference type="Gene3D" id="3.40.30.10">
    <property type="entry name" value="Glutaredoxin"/>
    <property type="match status" value="1"/>
</dbReference>
<dbReference type="Pfam" id="PF01323">
    <property type="entry name" value="DSBA"/>
    <property type="match status" value="1"/>
</dbReference>
<evidence type="ECO:0000313" key="3">
    <source>
        <dbReference type="Proteomes" id="UP000268230"/>
    </source>
</evidence>
<feature type="domain" description="DSBA-like thioredoxin" evidence="1">
    <location>
        <begin position="9"/>
        <end position="206"/>
    </location>
</feature>
<dbReference type="AlphaFoldDB" id="A0A3S8UM36"/>
<proteinExistence type="predicted"/>
<dbReference type="KEGG" id="pory:EJA05_17255"/>
<accession>A0A3S8UM36</accession>
<dbReference type="PANTHER" id="PTHR13887:SF41">
    <property type="entry name" value="THIOREDOXIN SUPERFAMILY PROTEIN"/>
    <property type="match status" value="1"/>
</dbReference>
<sequence length="231" mass="25626">MTTSIQSLTVDVWSDFACPWCWIAKHRFEMALANFKHRDQIKVNHRAYRLAIGQRPMPIKDVLLKKFGNHRSVDDFVNSIQTHAEATGLVYNFDTLLFGDTTAVHALVKAADRLDVSQALIENLYEASITRGVSLYDLDSIAVEAAKLDIPKEFVKNAWTNSELIRLITKDESTAKSFGSGVPLFQLAKTCTISGAQSVEVFTQSLEQMYSSATSSLSYQGMTCDLSGCEG</sequence>
<evidence type="ECO:0000259" key="1">
    <source>
        <dbReference type="Pfam" id="PF01323"/>
    </source>
</evidence>
<dbReference type="Proteomes" id="UP000268230">
    <property type="component" value="Chromosome"/>
</dbReference>
<organism evidence="2 3">
    <name type="scientific">Pseudomonas entomophila</name>
    <dbReference type="NCBI Taxonomy" id="312306"/>
    <lineage>
        <taxon>Bacteria</taxon>
        <taxon>Pseudomonadati</taxon>
        <taxon>Pseudomonadota</taxon>
        <taxon>Gammaproteobacteria</taxon>
        <taxon>Pseudomonadales</taxon>
        <taxon>Pseudomonadaceae</taxon>
        <taxon>Pseudomonas</taxon>
    </lineage>
</organism>
<dbReference type="InterPro" id="IPR001853">
    <property type="entry name" value="DSBA-like_thioredoxin_dom"/>
</dbReference>
<gene>
    <name evidence="2" type="ORF">EJA05_17255</name>
</gene>
<name>A0A3S8UM36_9PSED</name>
<dbReference type="CDD" id="cd03024">
    <property type="entry name" value="DsbA_FrnE"/>
    <property type="match status" value="1"/>
</dbReference>
<protein>
    <submittedName>
        <fullName evidence="2">DsbA family oxidoreductase</fullName>
    </submittedName>
</protein>
<dbReference type="InterPro" id="IPR036249">
    <property type="entry name" value="Thioredoxin-like_sf"/>
</dbReference>
<dbReference type="SUPFAM" id="SSF52833">
    <property type="entry name" value="Thioredoxin-like"/>
    <property type="match status" value="1"/>
</dbReference>